<protein>
    <submittedName>
        <fullName evidence="2">Glycosyltransferase involved in cell wall biosynthesis</fullName>
    </submittedName>
</protein>
<dbReference type="EMBL" id="PVTT01000002">
    <property type="protein sequence ID" value="PRY93144.1"/>
    <property type="molecule type" value="Genomic_DNA"/>
</dbReference>
<dbReference type="InterPro" id="IPR028098">
    <property type="entry name" value="Glyco_trans_4-like_N"/>
</dbReference>
<comment type="caution">
    <text evidence="2">The sequence shown here is derived from an EMBL/GenBank/DDBJ whole genome shotgun (WGS) entry which is preliminary data.</text>
</comment>
<dbReference type="Pfam" id="PF13692">
    <property type="entry name" value="Glyco_trans_1_4"/>
    <property type="match status" value="1"/>
</dbReference>
<dbReference type="Gene3D" id="3.40.50.2000">
    <property type="entry name" value="Glycogen Phosphorylase B"/>
    <property type="match status" value="2"/>
</dbReference>
<dbReference type="RefSeq" id="WP_106160761.1">
    <property type="nucleotide sequence ID" value="NZ_PVTT01000002.1"/>
</dbReference>
<proteinExistence type="predicted"/>
<dbReference type="PANTHER" id="PTHR12526:SF638">
    <property type="entry name" value="SPORE COAT PROTEIN SA"/>
    <property type="match status" value="1"/>
</dbReference>
<dbReference type="Pfam" id="PF13579">
    <property type="entry name" value="Glyco_trans_4_4"/>
    <property type="match status" value="1"/>
</dbReference>
<dbReference type="PANTHER" id="PTHR12526">
    <property type="entry name" value="GLYCOSYLTRANSFERASE"/>
    <property type="match status" value="1"/>
</dbReference>
<evidence type="ECO:0000313" key="3">
    <source>
        <dbReference type="Proteomes" id="UP000238801"/>
    </source>
</evidence>
<dbReference type="Proteomes" id="UP000238801">
    <property type="component" value="Unassembled WGS sequence"/>
</dbReference>
<keyword evidence="3" id="KW-1185">Reference proteome</keyword>
<dbReference type="SUPFAM" id="SSF53756">
    <property type="entry name" value="UDP-Glycosyltransferase/glycogen phosphorylase"/>
    <property type="match status" value="1"/>
</dbReference>
<organism evidence="2 3">
    <name type="scientific">Hasllibacter halocynthiae</name>
    <dbReference type="NCBI Taxonomy" id="595589"/>
    <lineage>
        <taxon>Bacteria</taxon>
        <taxon>Pseudomonadati</taxon>
        <taxon>Pseudomonadota</taxon>
        <taxon>Alphaproteobacteria</taxon>
        <taxon>Rhodobacterales</taxon>
        <taxon>Roseobacteraceae</taxon>
        <taxon>Hasllibacter</taxon>
    </lineage>
</organism>
<dbReference type="GO" id="GO:0016757">
    <property type="term" value="F:glycosyltransferase activity"/>
    <property type="evidence" value="ECO:0007669"/>
    <property type="project" value="TreeGrafter"/>
</dbReference>
<dbReference type="CDD" id="cd03794">
    <property type="entry name" value="GT4_WbuB-like"/>
    <property type="match status" value="1"/>
</dbReference>
<sequence length="405" mass="43359">MKVLYLHQYFATPRMAGGTRSYEMARRMVAAGHEVHVVTSWREGTDRRGWWQEEVDGIQVHWLPVPYRNAMGPLARLRAFARFARLARARATGIGGDVVLSTSTPLTIAVPGVRAARRLGVPHVLEVRDLWPALPVAMGILRDPVSIHLARRLERYAYRNSARVLALSPGMARGVVAAGYPEGRVTVAPNSCDTDLFAPDPAGAARFRAARPELGEGPIVLYAGTFGRINGVEYLARLAAAMAGIRPDVRFVAIGGGARADAVRAEAGRLGVLGRNYFQYPAMPKTALVDAFRAARVSTSLFVDLPEMRHNSANKFFDALASGTPVAINYGGWQADLVAEHGLGLALAPGDPDAAARALAGLLADEGRLAAASRAAEALAQGEFGRDAVARRVIGTLERAVEEAS</sequence>
<name>A0A2T0X2R4_9RHOB</name>
<evidence type="ECO:0000313" key="2">
    <source>
        <dbReference type="EMBL" id="PRY93144.1"/>
    </source>
</evidence>
<evidence type="ECO:0000259" key="1">
    <source>
        <dbReference type="Pfam" id="PF13579"/>
    </source>
</evidence>
<keyword evidence="2" id="KW-0808">Transferase</keyword>
<gene>
    <name evidence="2" type="ORF">BCF33_2010</name>
</gene>
<accession>A0A2T0X2R4</accession>
<dbReference type="OrthoDB" id="185319at2"/>
<feature type="domain" description="Glycosyltransferase subfamily 4-like N-terminal" evidence="1">
    <location>
        <begin position="18"/>
        <end position="190"/>
    </location>
</feature>
<dbReference type="AlphaFoldDB" id="A0A2T0X2R4"/>
<reference evidence="2 3" key="1">
    <citation type="submission" date="2018-03" db="EMBL/GenBank/DDBJ databases">
        <title>Genomic Encyclopedia of Archaeal and Bacterial Type Strains, Phase II (KMG-II): from individual species to whole genera.</title>
        <authorList>
            <person name="Goeker M."/>
        </authorList>
    </citation>
    <scope>NUCLEOTIDE SEQUENCE [LARGE SCALE GENOMIC DNA]</scope>
    <source>
        <strain evidence="2 3">DSM 29318</strain>
    </source>
</reference>